<name>A0A0D8Y9I7_DICVI</name>
<dbReference type="AlphaFoldDB" id="A0A0D8Y9I7"/>
<accession>A0A0D8Y9I7</accession>
<evidence type="ECO:0000313" key="2">
    <source>
        <dbReference type="Proteomes" id="UP000053766"/>
    </source>
</evidence>
<protein>
    <submittedName>
        <fullName evidence="1">Uncharacterized protein</fullName>
    </submittedName>
</protein>
<dbReference type="EMBL" id="KN716161">
    <property type="protein sequence ID" value="KJH52659.1"/>
    <property type="molecule type" value="Genomic_DNA"/>
</dbReference>
<evidence type="ECO:0000313" key="1">
    <source>
        <dbReference type="EMBL" id="KJH52659.1"/>
    </source>
</evidence>
<proteinExistence type="predicted"/>
<sequence>MFAPSFFRRGDFKVLKPSKRLQSPSSMAVPAKSCMYLPFRNGRRAPLAEFESLAVENSPAVENHPLISENWNNSPRARRLTNCRHSAHMDVFSELIAEENDGNGNIYSAVHAAPVSSCGQCLTSPTLPRHEPDRGLIDDEILYVHSLTLLKNII</sequence>
<reference evidence="2" key="2">
    <citation type="journal article" date="2016" name="Sci. Rep.">
        <title>Dictyocaulus viviparus genome, variome and transcriptome elucidate lungworm biology and support future intervention.</title>
        <authorList>
            <person name="McNulty S.N."/>
            <person name="Strube C."/>
            <person name="Rosa B.A."/>
            <person name="Martin J.C."/>
            <person name="Tyagi R."/>
            <person name="Choi Y.J."/>
            <person name="Wang Q."/>
            <person name="Hallsworth Pepin K."/>
            <person name="Zhang X."/>
            <person name="Ozersky P."/>
            <person name="Wilson R.K."/>
            <person name="Sternberg P.W."/>
            <person name="Gasser R.B."/>
            <person name="Mitreva M."/>
        </authorList>
    </citation>
    <scope>NUCLEOTIDE SEQUENCE [LARGE SCALE GENOMIC DNA]</scope>
    <source>
        <strain evidence="2">HannoverDv2000</strain>
    </source>
</reference>
<reference evidence="1 2" key="1">
    <citation type="submission" date="2013-11" db="EMBL/GenBank/DDBJ databases">
        <title>Draft genome of the bovine lungworm Dictyocaulus viviparus.</title>
        <authorList>
            <person name="Mitreva M."/>
        </authorList>
    </citation>
    <scope>NUCLEOTIDE SEQUENCE [LARGE SCALE GENOMIC DNA]</scope>
    <source>
        <strain evidence="1 2">HannoverDv2000</strain>
    </source>
</reference>
<gene>
    <name evidence="1" type="ORF">DICVIV_01120</name>
</gene>
<organism evidence="1 2">
    <name type="scientific">Dictyocaulus viviparus</name>
    <name type="common">Bovine lungworm</name>
    <dbReference type="NCBI Taxonomy" id="29172"/>
    <lineage>
        <taxon>Eukaryota</taxon>
        <taxon>Metazoa</taxon>
        <taxon>Ecdysozoa</taxon>
        <taxon>Nematoda</taxon>
        <taxon>Chromadorea</taxon>
        <taxon>Rhabditida</taxon>
        <taxon>Rhabditina</taxon>
        <taxon>Rhabditomorpha</taxon>
        <taxon>Strongyloidea</taxon>
        <taxon>Metastrongylidae</taxon>
        <taxon>Dictyocaulus</taxon>
    </lineage>
</organism>
<dbReference type="Proteomes" id="UP000053766">
    <property type="component" value="Unassembled WGS sequence"/>
</dbReference>
<dbReference type="OrthoDB" id="5806029at2759"/>
<keyword evidence="2" id="KW-1185">Reference proteome</keyword>